<organism evidence="2 3">
    <name type="scientific">Mucilaginibacter dorajii</name>
    <dbReference type="NCBI Taxonomy" id="692994"/>
    <lineage>
        <taxon>Bacteria</taxon>
        <taxon>Pseudomonadati</taxon>
        <taxon>Bacteroidota</taxon>
        <taxon>Sphingobacteriia</taxon>
        <taxon>Sphingobacteriales</taxon>
        <taxon>Sphingobacteriaceae</taxon>
        <taxon>Mucilaginibacter</taxon>
    </lineage>
</organism>
<proteinExistence type="predicted"/>
<keyword evidence="1" id="KW-0472">Membrane</keyword>
<gene>
    <name evidence="2" type="ORF">GCM10022210_40620</name>
</gene>
<feature type="transmembrane region" description="Helical" evidence="1">
    <location>
        <begin position="12"/>
        <end position="32"/>
    </location>
</feature>
<evidence type="ECO:0000313" key="2">
    <source>
        <dbReference type="EMBL" id="GAA3984567.1"/>
    </source>
</evidence>
<evidence type="ECO:0000313" key="3">
    <source>
        <dbReference type="Proteomes" id="UP001500742"/>
    </source>
</evidence>
<name>A0ABP7QLF7_9SPHI</name>
<sequence>MLKREQNIFKELQVLFVASCYFFIAVSHIFLLPRLTGEGSQFAISHNSIFKRNSDNATLNAVHVNFIQRTDKVVVNDKKSAIDLLKAVITGFILVFFTLQVWKLKPWQYLFNVPADDCRYAYLSYCSFRI</sequence>
<dbReference type="EMBL" id="BAAAZC010000028">
    <property type="protein sequence ID" value="GAA3984567.1"/>
    <property type="molecule type" value="Genomic_DNA"/>
</dbReference>
<comment type="caution">
    <text evidence="2">The sequence shown here is derived from an EMBL/GenBank/DDBJ whole genome shotgun (WGS) entry which is preliminary data.</text>
</comment>
<feature type="transmembrane region" description="Helical" evidence="1">
    <location>
        <begin position="84"/>
        <end position="102"/>
    </location>
</feature>
<dbReference type="Proteomes" id="UP001500742">
    <property type="component" value="Unassembled WGS sequence"/>
</dbReference>
<keyword evidence="1" id="KW-0812">Transmembrane</keyword>
<reference evidence="3" key="1">
    <citation type="journal article" date="2019" name="Int. J. Syst. Evol. Microbiol.">
        <title>The Global Catalogue of Microorganisms (GCM) 10K type strain sequencing project: providing services to taxonomists for standard genome sequencing and annotation.</title>
        <authorList>
            <consortium name="The Broad Institute Genomics Platform"/>
            <consortium name="The Broad Institute Genome Sequencing Center for Infectious Disease"/>
            <person name="Wu L."/>
            <person name="Ma J."/>
        </authorList>
    </citation>
    <scope>NUCLEOTIDE SEQUENCE [LARGE SCALE GENOMIC DNA]</scope>
    <source>
        <strain evidence="3">JCM 16601</strain>
    </source>
</reference>
<accession>A0ABP7QLF7</accession>
<keyword evidence="3" id="KW-1185">Reference proteome</keyword>
<protein>
    <submittedName>
        <fullName evidence="2">Uncharacterized protein</fullName>
    </submittedName>
</protein>
<evidence type="ECO:0000256" key="1">
    <source>
        <dbReference type="SAM" id="Phobius"/>
    </source>
</evidence>
<keyword evidence="1" id="KW-1133">Transmembrane helix</keyword>